<dbReference type="Pfam" id="PF00005">
    <property type="entry name" value="ABC_tran"/>
    <property type="match status" value="1"/>
</dbReference>
<dbReference type="InterPro" id="IPR051782">
    <property type="entry name" value="ABC_Transporter_VariousFunc"/>
</dbReference>
<dbReference type="CDD" id="cd03230">
    <property type="entry name" value="ABC_DR_subfamily_A"/>
    <property type="match status" value="1"/>
</dbReference>
<evidence type="ECO:0000256" key="2">
    <source>
        <dbReference type="ARBA" id="ARBA00022741"/>
    </source>
</evidence>
<dbReference type="Proteomes" id="UP001314241">
    <property type="component" value="Unassembled WGS sequence"/>
</dbReference>
<dbReference type="PROSITE" id="PS00211">
    <property type="entry name" value="ABC_TRANSPORTER_1"/>
    <property type="match status" value="1"/>
</dbReference>
<accession>A0ABP0ERC3</accession>
<dbReference type="SMART" id="SM00382">
    <property type="entry name" value="AAA"/>
    <property type="match status" value="1"/>
</dbReference>
<proteinExistence type="predicted"/>
<evidence type="ECO:0000256" key="1">
    <source>
        <dbReference type="ARBA" id="ARBA00022448"/>
    </source>
</evidence>
<dbReference type="Gene3D" id="3.40.50.300">
    <property type="entry name" value="P-loop containing nucleotide triphosphate hydrolases"/>
    <property type="match status" value="1"/>
</dbReference>
<protein>
    <submittedName>
        <fullName evidence="5">ATPase component (CcmA)</fullName>
    </submittedName>
</protein>
<keyword evidence="1" id="KW-0813">Transport</keyword>
<dbReference type="PROSITE" id="PS50893">
    <property type="entry name" value="ABC_TRANSPORTER_2"/>
    <property type="match status" value="1"/>
</dbReference>
<dbReference type="SUPFAM" id="SSF52540">
    <property type="entry name" value="P-loop containing nucleoside triphosphate hydrolases"/>
    <property type="match status" value="1"/>
</dbReference>
<name>A0ABP0ERC3_9LACO</name>
<evidence type="ECO:0000313" key="5">
    <source>
        <dbReference type="EMBL" id="CAK8053761.1"/>
    </source>
</evidence>
<gene>
    <name evidence="5" type="ORF">R54876_GBNLAHCA_00319</name>
</gene>
<dbReference type="EMBL" id="CAWVOH010000001">
    <property type="protein sequence ID" value="CAK8053761.1"/>
    <property type="molecule type" value="Genomic_DNA"/>
</dbReference>
<evidence type="ECO:0000259" key="4">
    <source>
        <dbReference type="PROSITE" id="PS50893"/>
    </source>
</evidence>
<reference evidence="5 6" key="1">
    <citation type="submission" date="2024-01" db="EMBL/GenBank/DDBJ databases">
        <authorList>
            <person name="Botero Cardona J."/>
        </authorList>
    </citation>
    <scope>NUCLEOTIDE SEQUENCE [LARGE SCALE GENOMIC DNA]</scope>
    <source>
        <strain evidence="5 6">LMG 33000</strain>
    </source>
</reference>
<feature type="domain" description="ABC transporter" evidence="4">
    <location>
        <begin position="6"/>
        <end position="236"/>
    </location>
</feature>
<dbReference type="InterPro" id="IPR017871">
    <property type="entry name" value="ABC_transporter-like_CS"/>
</dbReference>
<keyword evidence="6" id="KW-1185">Reference proteome</keyword>
<comment type="caution">
    <text evidence="5">The sequence shown here is derived from an EMBL/GenBank/DDBJ whole genome shotgun (WGS) entry which is preliminary data.</text>
</comment>
<keyword evidence="3" id="KW-0067">ATP-binding</keyword>
<dbReference type="PANTHER" id="PTHR42939">
    <property type="entry name" value="ABC TRANSPORTER ATP-BINDING PROTEIN ALBC-RELATED"/>
    <property type="match status" value="1"/>
</dbReference>
<dbReference type="InterPro" id="IPR003593">
    <property type="entry name" value="AAA+_ATPase"/>
</dbReference>
<evidence type="ECO:0000256" key="3">
    <source>
        <dbReference type="ARBA" id="ARBA00022840"/>
    </source>
</evidence>
<dbReference type="InterPro" id="IPR027417">
    <property type="entry name" value="P-loop_NTPase"/>
</dbReference>
<organism evidence="5 6">
    <name type="scientific">Eupransor demetentiae</name>
    <dbReference type="NCBI Taxonomy" id="3109584"/>
    <lineage>
        <taxon>Bacteria</taxon>
        <taxon>Bacillati</taxon>
        <taxon>Bacillota</taxon>
        <taxon>Bacilli</taxon>
        <taxon>Lactobacillales</taxon>
        <taxon>Lactobacillaceae</taxon>
        <taxon>Eupransor</taxon>
    </lineage>
</organism>
<keyword evidence="2" id="KW-0547">Nucleotide-binding</keyword>
<evidence type="ECO:0000313" key="6">
    <source>
        <dbReference type="Proteomes" id="UP001314241"/>
    </source>
</evidence>
<dbReference type="PANTHER" id="PTHR42939:SF5">
    <property type="entry name" value="ABC-TYPE TRANSPORTER ATP-BINDING PROTEIN ECSA"/>
    <property type="match status" value="1"/>
</dbReference>
<sequence>MFFMGLIINNLSGGYAGNNVLRNISFEVPAGKIVALIGLNGAGKSTTIKHIIGERLPYTGSITLDGVDITKDPTDFKNQLAYIPEQPILYDELTLEEHLHLMLASHHLDNAAHWKRAMELLGFFHLEDKLHWLPVNLSKGMRQKIMIVAAFMLDRDLIIIDEPFIGLDSPSQRDLIHLIKEQKEAGRSVLVTTHLLSAAKHFVDDFVVLQDGKIEFIGSPVEMAESHGLTMDTLDNFFDIARGDRDDL</sequence>
<dbReference type="InterPro" id="IPR003439">
    <property type="entry name" value="ABC_transporter-like_ATP-bd"/>
</dbReference>